<dbReference type="AlphaFoldDB" id="A0A4Z1NJQ1"/>
<reference evidence="2 3" key="1">
    <citation type="submission" date="2019-04" db="EMBL/GenBank/DDBJ databases">
        <title>High contiguity whole genome sequence and gene annotation resource for two Venturia nashicola isolates.</title>
        <authorList>
            <person name="Prokchorchik M."/>
            <person name="Won K."/>
            <person name="Lee Y."/>
            <person name="Choi E.D."/>
            <person name="Segonzac C."/>
            <person name="Sohn K.H."/>
        </authorList>
    </citation>
    <scope>NUCLEOTIDE SEQUENCE [LARGE SCALE GENOMIC DNA]</scope>
    <source>
        <strain evidence="2 3">PRI2</strain>
    </source>
</reference>
<gene>
    <name evidence="2" type="ORF">E6O75_ATG09059</name>
</gene>
<evidence type="ECO:0000313" key="3">
    <source>
        <dbReference type="Proteomes" id="UP000298493"/>
    </source>
</evidence>
<keyword evidence="3" id="KW-1185">Reference proteome</keyword>
<name>A0A4Z1NJQ1_9PEZI</name>
<dbReference type="Proteomes" id="UP000298493">
    <property type="component" value="Unassembled WGS sequence"/>
</dbReference>
<protein>
    <submittedName>
        <fullName evidence="2">Uncharacterized protein</fullName>
    </submittedName>
</protein>
<dbReference type="EMBL" id="SNSC02000019">
    <property type="protein sequence ID" value="TID16001.1"/>
    <property type="molecule type" value="Genomic_DNA"/>
</dbReference>
<organism evidence="2 3">
    <name type="scientific">Venturia nashicola</name>
    <dbReference type="NCBI Taxonomy" id="86259"/>
    <lineage>
        <taxon>Eukaryota</taxon>
        <taxon>Fungi</taxon>
        <taxon>Dikarya</taxon>
        <taxon>Ascomycota</taxon>
        <taxon>Pezizomycotina</taxon>
        <taxon>Dothideomycetes</taxon>
        <taxon>Pleosporomycetidae</taxon>
        <taxon>Venturiales</taxon>
        <taxon>Venturiaceae</taxon>
        <taxon>Venturia</taxon>
    </lineage>
</organism>
<evidence type="ECO:0000313" key="2">
    <source>
        <dbReference type="EMBL" id="TID16001.1"/>
    </source>
</evidence>
<accession>A0A4Z1NJQ1</accession>
<evidence type="ECO:0000256" key="1">
    <source>
        <dbReference type="SAM" id="MobiDB-lite"/>
    </source>
</evidence>
<feature type="region of interest" description="Disordered" evidence="1">
    <location>
        <begin position="16"/>
        <end position="37"/>
    </location>
</feature>
<comment type="caution">
    <text evidence="2">The sequence shown here is derived from an EMBL/GenBank/DDBJ whole genome shotgun (WGS) entry which is preliminary data.</text>
</comment>
<proteinExistence type="predicted"/>
<sequence length="103" mass="11738">MFETKIICPARASRQPIEKFESQRRSSYGSMRRGNGRSRRAPTILALGNLRSRPVFEALNLRFLKDARAIEDVIDHFEAAVWTKNSDRRCCCKLPVPALDVAC</sequence>